<dbReference type="OrthoDB" id="2496395at2759"/>
<dbReference type="Proteomes" id="UP000053263">
    <property type="component" value="Unassembled WGS sequence"/>
</dbReference>
<feature type="non-terminal residue" evidence="2">
    <location>
        <position position="76"/>
    </location>
</feature>
<feature type="domain" description="DUF6589" evidence="1">
    <location>
        <begin position="2"/>
        <end position="74"/>
    </location>
</feature>
<sequence length="76" mass="8732">NPDDDRAHRNLCLLTRDLMYVMEAVRAVRDGDFGRIEDMLGTLTCIFRGSGGCQYATEMLHFIMNLKKVWTPAFAY</sequence>
<feature type="non-terminal residue" evidence="2">
    <location>
        <position position="1"/>
    </location>
</feature>
<accession>A0A0C9T1V3</accession>
<proteinExistence type="predicted"/>
<dbReference type="EMBL" id="KN832581">
    <property type="protein sequence ID" value="KII83169.1"/>
    <property type="molecule type" value="Genomic_DNA"/>
</dbReference>
<gene>
    <name evidence="2" type="ORF">PLICRDRAFT_84627</name>
</gene>
<keyword evidence="3" id="KW-1185">Reference proteome</keyword>
<name>A0A0C9T1V3_PLICR</name>
<reference evidence="2 3" key="1">
    <citation type="submission" date="2014-06" db="EMBL/GenBank/DDBJ databases">
        <title>Evolutionary Origins and Diversification of the Mycorrhizal Mutualists.</title>
        <authorList>
            <consortium name="DOE Joint Genome Institute"/>
            <consortium name="Mycorrhizal Genomics Consortium"/>
            <person name="Kohler A."/>
            <person name="Kuo A."/>
            <person name="Nagy L.G."/>
            <person name="Floudas D."/>
            <person name="Copeland A."/>
            <person name="Barry K.W."/>
            <person name="Cichocki N."/>
            <person name="Veneault-Fourrey C."/>
            <person name="LaButti K."/>
            <person name="Lindquist E.A."/>
            <person name="Lipzen A."/>
            <person name="Lundell T."/>
            <person name="Morin E."/>
            <person name="Murat C."/>
            <person name="Riley R."/>
            <person name="Ohm R."/>
            <person name="Sun H."/>
            <person name="Tunlid A."/>
            <person name="Henrissat B."/>
            <person name="Grigoriev I.V."/>
            <person name="Hibbett D.S."/>
            <person name="Martin F."/>
        </authorList>
    </citation>
    <scope>NUCLEOTIDE SEQUENCE [LARGE SCALE GENOMIC DNA]</scope>
    <source>
        <strain evidence="2 3">FD-325 SS-3</strain>
    </source>
</reference>
<evidence type="ECO:0000259" key="1">
    <source>
        <dbReference type="Pfam" id="PF20231"/>
    </source>
</evidence>
<dbReference type="AlphaFoldDB" id="A0A0C9T1V3"/>
<dbReference type="InterPro" id="IPR046496">
    <property type="entry name" value="DUF6589"/>
</dbReference>
<organism evidence="2 3">
    <name type="scientific">Plicaturopsis crispa FD-325 SS-3</name>
    <dbReference type="NCBI Taxonomy" id="944288"/>
    <lineage>
        <taxon>Eukaryota</taxon>
        <taxon>Fungi</taxon>
        <taxon>Dikarya</taxon>
        <taxon>Basidiomycota</taxon>
        <taxon>Agaricomycotina</taxon>
        <taxon>Agaricomycetes</taxon>
        <taxon>Agaricomycetidae</taxon>
        <taxon>Amylocorticiales</taxon>
        <taxon>Amylocorticiaceae</taxon>
        <taxon>Plicatura</taxon>
        <taxon>Plicaturopsis crispa</taxon>
    </lineage>
</organism>
<protein>
    <recommendedName>
        <fullName evidence="1">DUF6589 domain-containing protein</fullName>
    </recommendedName>
</protein>
<evidence type="ECO:0000313" key="2">
    <source>
        <dbReference type="EMBL" id="KII83169.1"/>
    </source>
</evidence>
<dbReference type="HOGENOM" id="CLU_193952_0_0_1"/>
<dbReference type="Pfam" id="PF20231">
    <property type="entry name" value="DUF6589"/>
    <property type="match status" value="1"/>
</dbReference>
<evidence type="ECO:0000313" key="3">
    <source>
        <dbReference type="Proteomes" id="UP000053263"/>
    </source>
</evidence>